<reference evidence="2" key="1">
    <citation type="submission" date="2023-06" db="EMBL/GenBank/DDBJ databases">
        <title>Genome-scale phylogeny and comparative genomics of the fungal order Sordariales.</title>
        <authorList>
            <consortium name="Lawrence Berkeley National Laboratory"/>
            <person name="Hensen N."/>
            <person name="Bonometti L."/>
            <person name="Westerberg I."/>
            <person name="Brannstrom I.O."/>
            <person name="Guillou S."/>
            <person name="Cros-Aarteil S."/>
            <person name="Calhoun S."/>
            <person name="Haridas S."/>
            <person name="Kuo A."/>
            <person name="Mondo S."/>
            <person name="Pangilinan J."/>
            <person name="Riley R."/>
            <person name="Labutti K."/>
            <person name="Andreopoulos B."/>
            <person name="Lipzen A."/>
            <person name="Chen C."/>
            <person name="Yanf M."/>
            <person name="Daum C."/>
            <person name="Ng V."/>
            <person name="Clum A."/>
            <person name="Steindorff A."/>
            <person name="Ohm R."/>
            <person name="Martin F."/>
            <person name="Silar P."/>
            <person name="Natvig D."/>
            <person name="Lalanne C."/>
            <person name="Gautier V."/>
            <person name="Ament-Velasquez S.L."/>
            <person name="Kruys A."/>
            <person name="Hutchinson M.I."/>
            <person name="Powell A.J."/>
            <person name="Barry K."/>
            <person name="Miller A.N."/>
            <person name="Grigoriev I.V."/>
            <person name="Debuchy R."/>
            <person name="Gladieux P."/>
            <person name="Thoren M.H."/>
            <person name="Johannesson H."/>
        </authorList>
    </citation>
    <scope>NUCLEOTIDE SEQUENCE</scope>
    <source>
        <strain evidence="2">CBS 606.72</strain>
    </source>
</reference>
<feature type="region of interest" description="Disordered" evidence="1">
    <location>
        <begin position="64"/>
        <end position="90"/>
    </location>
</feature>
<accession>A0AA40CC28</accession>
<evidence type="ECO:0000313" key="3">
    <source>
        <dbReference type="Proteomes" id="UP001175000"/>
    </source>
</evidence>
<dbReference type="PROSITE" id="PS51257">
    <property type="entry name" value="PROKAR_LIPOPROTEIN"/>
    <property type="match status" value="1"/>
</dbReference>
<dbReference type="EMBL" id="JAULSU010000001">
    <property type="protein sequence ID" value="KAK0632902.1"/>
    <property type="molecule type" value="Genomic_DNA"/>
</dbReference>
<name>A0AA40CC28_9PEZI</name>
<feature type="compositionally biased region" description="Polar residues" evidence="1">
    <location>
        <begin position="77"/>
        <end position="90"/>
    </location>
</feature>
<dbReference type="AlphaFoldDB" id="A0AA40CC28"/>
<dbReference type="Proteomes" id="UP001175000">
    <property type="component" value="Unassembled WGS sequence"/>
</dbReference>
<evidence type="ECO:0000256" key="1">
    <source>
        <dbReference type="SAM" id="MobiDB-lite"/>
    </source>
</evidence>
<sequence>MVLSRQRWTGPLCPRRVVGLISTCPTSLTGVSCPLNLSVRAMGLAGRQPFTSLSPPLFANWRSSAVSTPRGPPANLVSANTTPQTKSSFPSSRRLRWRLRRWRPKLAVMESRETRWV</sequence>
<comment type="caution">
    <text evidence="2">The sequence shown here is derived from an EMBL/GenBank/DDBJ whole genome shotgun (WGS) entry which is preliminary data.</text>
</comment>
<evidence type="ECO:0000313" key="2">
    <source>
        <dbReference type="EMBL" id="KAK0632902.1"/>
    </source>
</evidence>
<gene>
    <name evidence="2" type="ORF">B0T14DRAFT_550297</name>
</gene>
<proteinExistence type="predicted"/>
<protein>
    <submittedName>
        <fullName evidence="2">Uncharacterized protein</fullName>
    </submittedName>
</protein>
<organism evidence="2 3">
    <name type="scientific">Immersiella caudata</name>
    <dbReference type="NCBI Taxonomy" id="314043"/>
    <lineage>
        <taxon>Eukaryota</taxon>
        <taxon>Fungi</taxon>
        <taxon>Dikarya</taxon>
        <taxon>Ascomycota</taxon>
        <taxon>Pezizomycotina</taxon>
        <taxon>Sordariomycetes</taxon>
        <taxon>Sordariomycetidae</taxon>
        <taxon>Sordariales</taxon>
        <taxon>Lasiosphaeriaceae</taxon>
        <taxon>Immersiella</taxon>
    </lineage>
</organism>
<keyword evidence="3" id="KW-1185">Reference proteome</keyword>